<accession>A0A5C5VYB9</accession>
<evidence type="ECO:0000313" key="4">
    <source>
        <dbReference type="EMBL" id="TWT43410.1"/>
    </source>
</evidence>
<dbReference type="InterPro" id="IPR037291">
    <property type="entry name" value="DUF4139"/>
</dbReference>
<feature type="coiled-coil region" evidence="1">
    <location>
        <begin position="100"/>
        <end position="134"/>
    </location>
</feature>
<evidence type="ECO:0000313" key="5">
    <source>
        <dbReference type="Proteomes" id="UP000318995"/>
    </source>
</evidence>
<dbReference type="RefSeq" id="WP_146574488.1">
    <property type="nucleotide sequence ID" value="NZ_SJPH01000004.1"/>
</dbReference>
<sequence>MRLISLPFLRCFVGLLALGLLSGRITLAAETLTDAGRVVAVTVFQGQALVTREVTLPEAAGLVEAIVTGLPEQLLAGSLYAEPGQGVEVRSVRSRLRPVVSDDRAEVRQIEERLAALAEQRQELEAQKRLLTQRTVYLGKLEQFTADTSRGDLATGVLDAEALAQMTTLLFREREVVAERDVQLARRAKELDDEMALLARKRDTLTQGANRTSREAVVFLSKQKGATAVRLSYLVSGATWSPSYNLRAAEDRSRVTVEYNASVTQMSGEDWSDVAMILSTATPSLVATAPKLEPLSVRLIAEAVNQPARRSKAELFFEQKNLAINRGRVLSDGLMPAAESASAPVLAKSKVSGGFGGVYSNEQELSRFDSGLNSLGCELQLLDLSGRTSDRDRSPTQPEPASEGMSVVYRLANRMSLPSRSDKQLIPIVALPLEAEFYRVAAPVLTSYVYEEARLVNSTKSVLLAGPAATFLGDRFVGRGEVPSIAIGEGFTVGLGIDESLRASRELVDKSDRVQGGNRVARFDYRLTIDNFGDKPVEVRLSDRLPTSDTDAVKVTLVSAKPGMNTPGEPSVSEPTKEGFLNWVLGVAPGVGDDATLVEYTLQVEHDKNLKLSAGEK</sequence>
<keyword evidence="5" id="KW-1185">Reference proteome</keyword>
<dbReference type="InterPro" id="IPR025554">
    <property type="entry name" value="DUF4140"/>
</dbReference>
<evidence type="ECO:0000259" key="2">
    <source>
        <dbReference type="Pfam" id="PF13598"/>
    </source>
</evidence>
<dbReference type="InterPro" id="IPR011935">
    <property type="entry name" value="CHP02231"/>
</dbReference>
<keyword evidence="1" id="KW-0175">Coiled coil</keyword>
<organism evidence="4 5">
    <name type="scientific">Botrimarina hoheduenensis</name>
    <dbReference type="NCBI Taxonomy" id="2528000"/>
    <lineage>
        <taxon>Bacteria</taxon>
        <taxon>Pseudomonadati</taxon>
        <taxon>Planctomycetota</taxon>
        <taxon>Planctomycetia</taxon>
        <taxon>Pirellulales</taxon>
        <taxon>Lacipirellulaceae</taxon>
        <taxon>Botrimarina</taxon>
    </lineage>
</organism>
<feature type="domain" description="DUF4140" evidence="3">
    <location>
        <begin position="41"/>
        <end position="134"/>
    </location>
</feature>
<dbReference type="OrthoDB" id="9777444at2"/>
<dbReference type="PANTHER" id="PTHR31005:SF8">
    <property type="entry name" value="DUF4139 DOMAIN-CONTAINING PROTEIN"/>
    <property type="match status" value="1"/>
</dbReference>
<protein>
    <recommendedName>
        <fullName evidence="6">DUF4139 domain-containing protein</fullName>
    </recommendedName>
</protein>
<dbReference type="EMBL" id="SJPH01000004">
    <property type="protein sequence ID" value="TWT43410.1"/>
    <property type="molecule type" value="Genomic_DNA"/>
</dbReference>
<dbReference type="PANTHER" id="PTHR31005">
    <property type="entry name" value="DUF4139 DOMAIN-CONTAINING PROTEIN"/>
    <property type="match status" value="1"/>
</dbReference>
<dbReference type="AlphaFoldDB" id="A0A5C5VYB9"/>
<proteinExistence type="predicted"/>
<feature type="domain" description="DUF4139" evidence="2">
    <location>
        <begin position="229"/>
        <end position="606"/>
    </location>
</feature>
<dbReference type="NCBIfam" id="TIGR02231">
    <property type="entry name" value="mucoidy inhibitor MuiA family protein"/>
    <property type="match status" value="2"/>
</dbReference>
<dbReference type="Pfam" id="PF13600">
    <property type="entry name" value="DUF4140"/>
    <property type="match status" value="1"/>
</dbReference>
<dbReference type="Pfam" id="PF13598">
    <property type="entry name" value="DUF4139"/>
    <property type="match status" value="1"/>
</dbReference>
<name>A0A5C5VYB9_9BACT</name>
<comment type="caution">
    <text evidence="4">The sequence shown here is derived from an EMBL/GenBank/DDBJ whole genome shotgun (WGS) entry which is preliminary data.</text>
</comment>
<evidence type="ECO:0008006" key="6">
    <source>
        <dbReference type="Google" id="ProtNLM"/>
    </source>
</evidence>
<evidence type="ECO:0000259" key="3">
    <source>
        <dbReference type="Pfam" id="PF13600"/>
    </source>
</evidence>
<reference evidence="4 5" key="1">
    <citation type="submission" date="2019-02" db="EMBL/GenBank/DDBJ databases">
        <title>Deep-cultivation of Planctomycetes and their phenomic and genomic characterization uncovers novel biology.</title>
        <authorList>
            <person name="Wiegand S."/>
            <person name="Jogler M."/>
            <person name="Boedeker C."/>
            <person name="Pinto D."/>
            <person name="Vollmers J."/>
            <person name="Rivas-Marin E."/>
            <person name="Kohn T."/>
            <person name="Peeters S.H."/>
            <person name="Heuer A."/>
            <person name="Rast P."/>
            <person name="Oberbeckmann S."/>
            <person name="Bunk B."/>
            <person name="Jeske O."/>
            <person name="Meyerdierks A."/>
            <person name="Storesund J.E."/>
            <person name="Kallscheuer N."/>
            <person name="Luecker S."/>
            <person name="Lage O.M."/>
            <person name="Pohl T."/>
            <person name="Merkel B.J."/>
            <person name="Hornburger P."/>
            <person name="Mueller R.-W."/>
            <person name="Bruemmer F."/>
            <person name="Labrenz M."/>
            <person name="Spormann A.M."/>
            <person name="Op Den Camp H."/>
            <person name="Overmann J."/>
            <person name="Amann R."/>
            <person name="Jetten M.S.M."/>
            <person name="Mascher T."/>
            <person name="Medema M.H."/>
            <person name="Devos D.P."/>
            <person name="Kaster A.-K."/>
            <person name="Ovreas L."/>
            <person name="Rohde M."/>
            <person name="Galperin M.Y."/>
            <person name="Jogler C."/>
        </authorList>
    </citation>
    <scope>NUCLEOTIDE SEQUENCE [LARGE SCALE GENOMIC DNA]</scope>
    <source>
        <strain evidence="4 5">Pla111</strain>
    </source>
</reference>
<evidence type="ECO:0000256" key="1">
    <source>
        <dbReference type="SAM" id="Coils"/>
    </source>
</evidence>
<gene>
    <name evidence="4" type="ORF">Pla111_23610</name>
</gene>
<dbReference type="Proteomes" id="UP000318995">
    <property type="component" value="Unassembled WGS sequence"/>
</dbReference>